<dbReference type="CDD" id="cd00038">
    <property type="entry name" value="CAP_ED"/>
    <property type="match status" value="1"/>
</dbReference>
<dbReference type="InterPro" id="IPR000595">
    <property type="entry name" value="cNMP-bd_dom"/>
</dbReference>
<evidence type="ECO:0000313" key="2">
    <source>
        <dbReference type="EMBL" id="MFD2590978.1"/>
    </source>
</evidence>
<name>A0ABW5N9W9_9FLAO</name>
<reference evidence="3" key="1">
    <citation type="journal article" date="2019" name="Int. J. Syst. Evol. Microbiol.">
        <title>The Global Catalogue of Microorganisms (GCM) 10K type strain sequencing project: providing services to taxonomists for standard genome sequencing and annotation.</title>
        <authorList>
            <consortium name="The Broad Institute Genomics Platform"/>
            <consortium name="The Broad Institute Genome Sequencing Center for Infectious Disease"/>
            <person name="Wu L."/>
            <person name="Ma J."/>
        </authorList>
    </citation>
    <scope>NUCLEOTIDE SEQUENCE [LARGE SCALE GENOMIC DNA]</scope>
    <source>
        <strain evidence="3">KCTC 42423</strain>
    </source>
</reference>
<organism evidence="2 3">
    <name type="scientific">Aquimarina hainanensis</name>
    <dbReference type="NCBI Taxonomy" id="1578017"/>
    <lineage>
        <taxon>Bacteria</taxon>
        <taxon>Pseudomonadati</taxon>
        <taxon>Bacteroidota</taxon>
        <taxon>Flavobacteriia</taxon>
        <taxon>Flavobacteriales</taxon>
        <taxon>Flavobacteriaceae</taxon>
        <taxon>Aquimarina</taxon>
    </lineage>
</organism>
<sequence length="195" mass="23172">MKTEIDPNLAEYIKRYISISDEELTLVASFLTSKKLKKKEYLLQEGRICHSRYFVTKGCFRVYYLDPKGVEQIVHFGLEYWWITDYNSLIAQCPSVMNIQAIEDAEVLVLNEEKLEELCAKLPKIERFFRKIMEKTYMAIQKRMEYMFSMSGEEMYDVFVTANPEFARRVPQYMLASYLGFTPEFLSKMKAKKYK</sequence>
<dbReference type="PROSITE" id="PS50042">
    <property type="entry name" value="CNMP_BINDING_3"/>
    <property type="match status" value="1"/>
</dbReference>
<evidence type="ECO:0000259" key="1">
    <source>
        <dbReference type="PROSITE" id="PS50042"/>
    </source>
</evidence>
<dbReference type="RefSeq" id="WP_176027361.1">
    <property type="nucleotide sequence ID" value="NZ_JBHSJV010000001.1"/>
</dbReference>
<accession>A0ABW5N9W9</accession>
<dbReference type="Gene3D" id="2.60.120.10">
    <property type="entry name" value="Jelly Rolls"/>
    <property type="match status" value="1"/>
</dbReference>
<dbReference type="InterPro" id="IPR014710">
    <property type="entry name" value="RmlC-like_jellyroll"/>
</dbReference>
<evidence type="ECO:0000313" key="3">
    <source>
        <dbReference type="Proteomes" id="UP001597459"/>
    </source>
</evidence>
<dbReference type="Pfam" id="PF00027">
    <property type="entry name" value="cNMP_binding"/>
    <property type="match status" value="1"/>
</dbReference>
<dbReference type="Proteomes" id="UP001597459">
    <property type="component" value="Unassembled WGS sequence"/>
</dbReference>
<comment type="caution">
    <text evidence="2">The sequence shown here is derived from an EMBL/GenBank/DDBJ whole genome shotgun (WGS) entry which is preliminary data.</text>
</comment>
<dbReference type="InterPro" id="IPR018490">
    <property type="entry name" value="cNMP-bd_dom_sf"/>
</dbReference>
<dbReference type="SUPFAM" id="SSF51206">
    <property type="entry name" value="cAMP-binding domain-like"/>
    <property type="match status" value="1"/>
</dbReference>
<dbReference type="EMBL" id="JBHULX010000013">
    <property type="protein sequence ID" value="MFD2590978.1"/>
    <property type="molecule type" value="Genomic_DNA"/>
</dbReference>
<keyword evidence="3" id="KW-1185">Reference proteome</keyword>
<gene>
    <name evidence="2" type="ORF">ACFSTE_09060</name>
</gene>
<feature type="domain" description="Cyclic nucleotide-binding" evidence="1">
    <location>
        <begin position="15"/>
        <end position="118"/>
    </location>
</feature>
<protein>
    <submittedName>
        <fullName evidence="2">Crp/Fnr family transcriptional regulator</fullName>
    </submittedName>
</protein>
<proteinExistence type="predicted"/>